<dbReference type="InterPro" id="IPR007322">
    <property type="entry name" value="RNA_pol_bunyavir"/>
</dbReference>
<organism evidence="6">
    <name type="scientific">Wuhan insect virus 16</name>
    <dbReference type="NCBI Taxonomy" id="1923720"/>
    <lineage>
        <taxon>Viruses</taxon>
        <taxon>Riboviria</taxon>
    </lineage>
</organism>
<feature type="compositionally biased region" description="Basic and acidic residues" evidence="3">
    <location>
        <begin position="2114"/>
        <end position="2127"/>
    </location>
</feature>
<feature type="domain" description="RdRp catalytic" evidence="4">
    <location>
        <begin position="979"/>
        <end position="1189"/>
    </location>
</feature>
<accession>A0A1L3KPP9</accession>
<dbReference type="Pfam" id="PF04196">
    <property type="entry name" value="Bunya_RdRp"/>
    <property type="match status" value="1"/>
</dbReference>
<keyword evidence="6" id="KW-0808">Transferase</keyword>
<keyword evidence="6" id="KW-0548">Nucleotidyltransferase</keyword>
<dbReference type="GO" id="GO:0039694">
    <property type="term" value="P:viral RNA genome replication"/>
    <property type="evidence" value="ECO:0007669"/>
    <property type="project" value="InterPro"/>
</dbReference>
<evidence type="ECO:0000256" key="2">
    <source>
        <dbReference type="ARBA" id="ARBA00034123"/>
    </source>
</evidence>
<dbReference type="GO" id="GO:0006351">
    <property type="term" value="P:DNA-templated transcription"/>
    <property type="evidence" value="ECO:0007669"/>
    <property type="project" value="InterPro"/>
</dbReference>
<evidence type="ECO:0000313" key="6">
    <source>
        <dbReference type="EMBL" id="APG79344.1"/>
    </source>
</evidence>
<feature type="compositionally biased region" description="Acidic residues" evidence="3">
    <location>
        <begin position="2128"/>
        <end position="2138"/>
    </location>
</feature>
<name>A0A1L3KPP9_9VIRU</name>
<dbReference type="PROSITE" id="PS50525">
    <property type="entry name" value="RDRP_SSRNA_NEG_SEG"/>
    <property type="match status" value="1"/>
</dbReference>
<reference evidence="6" key="1">
    <citation type="journal article" date="2016" name="Nature">
        <title>Redefining the invertebrate RNA virosphere.</title>
        <authorList>
            <person name="Shi M."/>
            <person name="Lin X.D."/>
            <person name="Tian J.H."/>
            <person name="Chen L.J."/>
            <person name="Chen X."/>
            <person name="Li C.X."/>
            <person name="Qin X.C."/>
            <person name="Li J."/>
            <person name="Cao J.P."/>
            <person name="Eden J.S."/>
            <person name="Buchmann J."/>
            <person name="Wang W."/>
            <person name="Xu J."/>
            <person name="Holmes E.C."/>
            <person name="Zhang Y.Z."/>
        </authorList>
    </citation>
    <scope>NUCLEOTIDE SEQUENCE</scope>
    <source>
        <strain evidence="5">Arthropodmix13442</strain>
        <strain evidence="6">WHZM9931</strain>
    </source>
</reference>
<evidence type="ECO:0000259" key="4">
    <source>
        <dbReference type="PROSITE" id="PS50525"/>
    </source>
</evidence>
<keyword evidence="6" id="KW-0696">RNA-directed RNA polymerase</keyword>
<dbReference type="GO" id="GO:0003968">
    <property type="term" value="F:RNA-directed RNA polymerase activity"/>
    <property type="evidence" value="ECO:0007669"/>
    <property type="project" value="UniProtKB-KW"/>
</dbReference>
<evidence type="ECO:0000313" key="5">
    <source>
        <dbReference type="EMBL" id="APG79216.1"/>
    </source>
</evidence>
<keyword evidence="1" id="KW-0378">Hydrolase</keyword>
<dbReference type="GO" id="GO:0016787">
    <property type="term" value="F:hydrolase activity"/>
    <property type="evidence" value="ECO:0007669"/>
    <property type="project" value="UniProtKB-KW"/>
</dbReference>
<sequence length="2138" mass="246269">MEQLMDYEDLSWVDYLSHVFEIDVTQYRDVVLHYAEPTTLYPEDVPENVMDMVEITEITEEGVFWELKLNEYEGTVGSITSGSKTIKHGEKYKYRHEFVSEAFGIGTTDEKLGRIKTIGDDDDSRTPDFILQSGDVFHVLEIATTKSDRHDIVRRSYDTKMFSYLGALINRQLDKTITYTVIVVTPNRIFSSIVLPRLFVRELIMRMRIALCLEQHLEASGIDIGDDERSEFKEHIRKRIDSDISSLPYKKVGSNPLLIDEAYARSCLTQSNESKVASKLISELLLSKPEIEESWEDSHEDKIRTYVDKFSEGNRRFDLKPISSFPYIVTQELEATSDIPKLLMGNSETIPAVSKLWIRAMDDYEINPNRESEDPEGLMIEALQEDLGEIKRIEVERRQKRKFYHRVSLRNFLSDDDLEALAAQGVWAKKYKNEDFMKARRIHQQSAFKWTTDTSDINEFLNSDDGLNEVEIKDDNRLNLLKHANEIAGNSDTFIDLLKCWRKTELFQSLDIISDLTYEVAIANKQHCKSQEMILKKLRRFKIYMLISPTKSTEHTFLSLFIPNPCKIKFSTVFGKVHRVFGGYLTDFFSLKQSKLENLSSMPASLISLASFWSWFYGLDDASPSSFSSHKEAFHMLKLSLLIRLEDKAQTEETITQSRYMYMEIFKSYFSITPPNPFKILSKLNSYPRSRLNLYCQKQMIKTFQLMLITPPVRLQNLEKVSLDDGEDSPANDQWKNLLNCFTGNTVATASKVMNLFYLGYLKNKMETPEGNTDFQLVEKTCEEEFSLDWNNIKASKGEAEEKPKGKQFNKNCIMHGCDVMENRLKVILGSDWKSIVEKDILDTLTNRMSLELASLKASSSIDHKNLETTASLSTDFGAKRKKVLEAVSDHLEELGINPFMHINKIIEKIENTSGGVICDLFKKQQHGGLREIYVLTIESRIVQLYIETISRVLCSYFEEETLTHPKNKLRKLDQHRSNTARIATREDCIYADFCSSSDKTRWNQNFVMPAMIIPLLRLTPIKFHNSIIRIMNLWTQKLIKLPQRVINLLLTSTQMKSEVYKKLHQEFWNPSSNSVFDNKLNPFIRLTSGMMQGILHYTSSLLHLTFLNSMNKLVPYILKKFFPENTFIMTQVCSSDDSATILSVFSPKGDRNLTNTTFTACRKASQMLEALNGMCNYYCMKNSVKTTTACVDYVEFNSEFLFRNTIAMPIIKFVAASLNITESESFLERFHTMYNLTSDLFSSGFPSYNTYICQLAQGFNHYKTMGSSVNPLFDFWSSQIIRVPDPIYGYFLLDCDLCPGTLGYSYSYWKCYTTTDLLRRNIKTIIGDQAEITEMGGIMQSLIIKHGEVKRWRTMVNSVSKGIDFANIIEDNPELLFREPRTIKELRVSLAIKSTMPSVSKSMRRGNPYLQSLAMSVYAINTHCFSKTTVTHDLLGKVQKDYRKVSLLGEIRKRIDELPFVGTVPRSQVELMFPAITRYEESQKIINLMRTYTLVRTTPFRNRRSEVMVQPFSSFVPLSLMQTCLNLWFGFKVRTSHSILRRCVENYKVRLPWLKDTIKESLISSPFNTYQELCNFVSSHSIRSRLFVRIGPGIFSKRLTGQLFQLIKKSQKEGMVLKAFRSDMSPLDREVRLSAEINSKLSLALTLPTSMGRRSQVERLLKTSPTMYDTIESIQRMNKRDANLCYIQGYVKNLLTPEDIATSIQQTGSGLLISYTKMQEKTIVDGNVKWIGKGQCIVSCEQTIIVVNMDNEFAVSIEVASWEKIRGHASTMMNILNELHLRTTTDQTAYMAGAFKSRFDGVNWTIMNARGTPVFENPHLSMRYKDVKELHLDIGFQSISLTQRTYKGPAAMIRYKTYPGDILPNPCSRISTKIVDAWLYQMPLKSDMATALIMTSDASSVTTETRNWIMDTLMARLSQKGLGYGPGLLSHWTPRMESMNDFEVVEITDEDLDKLYDELSIQESTFLPISEIGATWVAYEPLEPTEELSTESEHFSQWAFAMHNWMEAEIEENIDITSRGIKSFKYLHPLWDDLIDDLERRCPKFWQLTFKGIRTDTESQLSSKIIKMLGIKERARPISLQERAQQLIMTVLKEITEDPNEPSTSGLSPMREIPSKKDELESFKEVEPEDDDDEWFG</sequence>
<evidence type="ECO:0000256" key="1">
    <source>
        <dbReference type="ARBA" id="ARBA00022801"/>
    </source>
</evidence>
<proteinExistence type="inferred from homology"/>
<dbReference type="InterPro" id="IPR007099">
    <property type="entry name" value="RNA-dir_pol_NSvirus"/>
</dbReference>
<feature type="region of interest" description="Disordered" evidence="3">
    <location>
        <begin position="2096"/>
        <end position="2138"/>
    </location>
</feature>
<dbReference type="EMBL" id="KX884733">
    <property type="protein sequence ID" value="APG79216.1"/>
    <property type="molecule type" value="Genomic_RNA"/>
</dbReference>
<dbReference type="Pfam" id="PF15518">
    <property type="entry name" value="L_protein_N"/>
    <property type="match status" value="1"/>
</dbReference>
<evidence type="ECO:0000256" key="3">
    <source>
        <dbReference type="SAM" id="MobiDB-lite"/>
    </source>
</evidence>
<dbReference type="InterPro" id="IPR029124">
    <property type="entry name" value="L_protein_N"/>
</dbReference>
<dbReference type="EMBL" id="KX884854">
    <property type="protein sequence ID" value="APG79344.1"/>
    <property type="molecule type" value="Genomic_RNA"/>
</dbReference>
<protein>
    <submittedName>
        <fullName evidence="6">RNA-dependent RNA polymerase</fullName>
    </submittedName>
</protein>
<comment type="similarity">
    <text evidence="2">Belongs to the Bunyavirales RNA polymerase family.</text>
</comment>